<proteinExistence type="predicted"/>
<dbReference type="EMBL" id="JACHIG010000011">
    <property type="protein sequence ID" value="MBB5034828.1"/>
    <property type="molecule type" value="Genomic_DNA"/>
</dbReference>
<gene>
    <name evidence="2" type="ORF">HNQ65_004436</name>
</gene>
<accession>A0A7W7YEQ8</accession>
<evidence type="ECO:0000259" key="1">
    <source>
        <dbReference type="SMART" id="SM00834"/>
    </source>
</evidence>
<evidence type="ECO:0000313" key="2">
    <source>
        <dbReference type="EMBL" id="MBB5034828.1"/>
    </source>
</evidence>
<reference evidence="2 3" key="1">
    <citation type="submission" date="2020-08" db="EMBL/GenBank/DDBJ databases">
        <title>Genomic Encyclopedia of Type Strains, Phase IV (KMG-IV): sequencing the most valuable type-strain genomes for metagenomic binning, comparative biology and taxonomic classification.</title>
        <authorList>
            <person name="Goeker M."/>
        </authorList>
    </citation>
    <scope>NUCLEOTIDE SEQUENCE [LARGE SCALE GENOMIC DNA]</scope>
    <source>
        <strain evidence="2 3">DSM 12252</strain>
    </source>
</reference>
<comment type="caution">
    <text evidence="2">The sequence shown here is derived from an EMBL/GenBank/DDBJ whole genome shotgun (WGS) entry which is preliminary data.</text>
</comment>
<evidence type="ECO:0000313" key="3">
    <source>
        <dbReference type="Proteomes" id="UP000590740"/>
    </source>
</evidence>
<organism evidence="2 3">
    <name type="scientific">Prosthecobacter vanneervenii</name>
    <dbReference type="NCBI Taxonomy" id="48466"/>
    <lineage>
        <taxon>Bacteria</taxon>
        <taxon>Pseudomonadati</taxon>
        <taxon>Verrucomicrobiota</taxon>
        <taxon>Verrucomicrobiia</taxon>
        <taxon>Verrucomicrobiales</taxon>
        <taxon>Verrucomicrobiaceae</taxon>
        <taxon>Prosthecobacter</taxon>
    </lineage>
</organism>
<dbReference type="InterPro" id="IPR013429">
    <property type="entry name" value="Regulatory_FmdB_Zinc_ribbon"/>
</dbReference>
<feature type="domain" description="Putative regulatory protein FmdB zinc ribbon" evidence="1">
    <location>
        <begin position="1"/>
        <end position="44"/>
    </location>
</feature>
<keyword evidence="3" id="KW-1185">Reference proteome</keyword>
<sequence>MPIYEFYCPDNNKLYSFLARTLAYRDKLPVCPDGEGLKMERRVSPFAVIGKAKEDTADDPFAGVDESKMESFMEDMEREMGGMDEQNPDPRQLGRFMRKMTEMMGDKTPPELREMVRRLEAGEDPEKLEEQFGGMDEGEAGDALFSQMMKRAKASRTQPVRDPKLYEMRDYVKA</sequence>
<protein>
    <recommendedName>
        <fullName evidence="1">Putative regulatory protein FmdB zinc ribbon domain-containing protein</fullName>
    </recommendedName>
</protein>
<dbReference type="AlphaFoldDB" id="A0A7W7YEQ8"/>
<dbReference type="Proteomes" id="UP000590740">
    <property type="component" value="Unassembled WGS sequence"/>
</dbReference>
<dbReference type="SMART" id="SM00834">
    <property type="entry name" value="CxxC_CXXC_SSSS"/>
    <property type="match status" value="1"/>
</dbReference>
<name>A0A7W7YEQ8_9BACT</name>
<dbReference type="RefSeq" id="WP_184343000.1">
    <property type="nucleotide sequence ID" value="NZ_JACHIG010000011.1"/>
</dbReference>